<keyword evidence="2" id="KW-1185">Reference proteome</keyword>
<comment type="caution">
    <text evidence="1">The sequence shown here is derived from an EMBL/GenBank/DDBJ whole genome shotgun (WGS) entry which is preliminary data.</text>
</comment>
<evidence type="ECO:0000313" key="1">
    <source>
        <dbReference type="EMBL" id="KOO22266.1"/>
    </source>
</evidence>
<accession>A0A0M0J6M6</accession>
<protein>
    <submittedName>
        <fullName evidence="1">Uncharacterized protein</fullName>
    </submittedName>
</protein>
<dbReference type="AlphaFoldDB" id="A0A0M0J6M6"/>
<dbReference type="EMBL" id="JWZX01003294">
    <property type="protein sequence ID" value="KOO22266.1"/>
    <property type="molecule type" value="Genomic_DNA"/>
</dbReference>
<dbReference type="Proteomes" id="UP000037460">
    <property type="component" value="Unassembled WGS sequence"/>
</dbReference>
<organism evidence="1 2">
    <name type="scientific">Chrysochromulina tobinii</name>
    <dbReference type="NCBI Taxonomy" id="1460289"/>
    <lineage>
        <taxon>Eukaryota</taxon>
        <taxon>Haptista</taxon>
        <taxon>Haptophyta</taxon>
        <taxon>Prymnesiophyceae</taxon>
        <taxon>Prymnesiales</taxon>
        <taxon>Chrysochromulinaceae</taxon>
        <taxon>Chrysochromulina</taxon>
    </lineage>
</organism>
<reference evidence="2" key="1">
    <citation type="journal article" date="2015" name="PLoS Genet.">
        <title>Genome Sequence and Transcriptome Analyses of Chrysochromulina tobin: Metabolic Tools for Enhanced Algal Fitness in the Prominent Order Prymnesiales (Haptophyceae).</title>
        <authorList>
            <person name="Hovde B.T."/>
            <person name="Deodato C.R."/>
            <person name="Hunsperger H.M."/>
            <person name="Ryken S.A."/>
            <person name="Yost W."/>
            <person name="Jha R.K."/>
            <person name="Patterson J."/>
            <person name="Monnat R.J. Jr."/>
            <person name="Barlow S.B."/>
            <person name="Starkenburg S.R."/>
            <person name="Cattolico R.A."/>
        </authorList>
    </citation>
    <scope>NUCLEOTIDE SEQUENCE</scope>
    <source>
        <strain evidence="2">CCMP291</strain>
    </source>
</reference>
<name>A0A0M0J6M6_9EUKA</name>
<gene>
    <name evidence="1" type="ORF">Ctob_003990</name>
</gene>
<evidence type="ECO:0000313" key="2">
    <source>
        <dbReference type="Proteomes" id="UP000037460"/>
    </source>
</evidence>
<sequence length="227" mass="25181">MNCSVIVSSPVDGTPIRSPQDVHTSLLPHFVGKEVIEIGTRNGDGMSCFCKYAKKATAVELATHYCGKLRERSDALKQAGGNGFEVLCSDYRKAPNLDADIFTWWQEPPHLRNHAALESLLGFVLAKKVRSTAIAAMVFDPKFHMDAADYKIYRKYAVGEGAWADTVPVDEFDLCHKLVRKHALCGRARGTFYTLGVPLLALVNHSFTHKGRQLGGRRLENPAWPAR</sequence>
<dbReference type="OrthoDB" id="10667769at2759"/>
<proteinExistence type="predicted"/>